<keyword evidence="1" id="KW-0472">Membrane</keyword>
<protein>
    <recommendedName>
        <fullName evidence="4">Prepilin-type cleavage/methylation N-terminal domain protein</fullName>
    </recommendedName>
</protein>
<proteinExistence type="predicted"/>
<keyword evidence="1" id="KW-1133">Transmembrane helix</keyword>
<keyword evidence="1" id="KW-0812">Transmembrane</keyword>
<evidence type="ECO:0000313" key="3">
    <source>
        <dbReference type="Proteomes" id="UP000003987"/>
    </source>
</evidence>
<dbReference type="EMBL" id="GG698804">
    <property type="protein sequence ID" value="EEU29975.1"/>
    <property type="molecule type" value="Genomic_DNA"/>
</dbReference>
<dbReference type="AlphaFoldDB" id="C7XWH7"/>
<evidence type="ECO:0000256" key="1">
    <source>
        <dbReference type="SAM" id="Phobius"/>
    </source>
</evidence>
<reference evidence="2 3" key="1">
    <citation type="submission" date="2009-06" db="EMBL/GenBank/DDBJ databases">
        <title>The Genome Sequence of Lactobacillus coleohominis strain 101-4-CHN.</title>
        <authorList>
            <consortium name="The Broad Institute Genome Sequencing Platform"/>
            <person name="Ward D."/>
            <person name="Young S.K."/>
            <person name="Zeng Q."/>
            <person name="Koehrsen M."/>
            <person name="Alvarado L."/>
            <person name="Berlin A."/>
            <person name="Borenstein D."/>
            <person name="Chen Z."/>
            <person name="Engels R."/>
            <person name="Freedman E."/>
            <person name="Gellesch M."/>
            <person name="Goldberg J."/>
            <person name="Griggs A."/>
            <person name="Gujja S."/>
            <person name="Heiman D."/>
            <person name="Hepburn T."/>
            <person name="Howarth C."/>
            <person name="Jen D."/>
            <person name="Larson L."/>
            <person name="Lewis B."/>
            <person name="Mehta T."/>
            <person name="Park D."/>
            <person name="Pearson M."/>
            <person name="Roberts A."/>
            <person name="Saif S."/>
            <person name="Shea T."/>
            <person name="Shenoy N."/>
            <person name="Sisk P."/>
            <person name="Stolte C."/>
            <person name="Sykes S."/>
            <person name="Walk T."/>
            <person name="White J."/>
            <person name="Yandava C."/>
            <person name="Liu Y."/>
            <person name="Xu Q."/>
            <person name="Lander E."/>
            <person name="Nusbaum C."/>
            <person name="Galagan J."/>
            <person name="Birren B."/>
        </authorList>
    </citation>
    <scope>NUCLEOTIDE SEQUENCE [LARGE SCALE GENOMIC DNA]</scope>
    <source>
        <strain evidence="2 3">101-4-CHN</strain>
    </source>
</reference>
<dbReference type="HOGENOM" id="CLU_2465102_0_0_9"/>
<dbReference type="Proteomes" id="UP000003987">
    <property type="component" value="Unassembled WGS sequence"/>
</dbReference>
<organism evidence="2 3">
    <name type="scientific">Limosilactobacillus coleohominis 101-4-CHN</name>
    <dbReference type="NCBI Taxonomy" id="575594"/>
    <lineage>
        <taxon>Bacteria</taxon>
        <taxon>Bacillati</taxon>
        <taxon>Bacillota</taxon>
        <taxon>Bacilli</taxon>
        <taxon>Lactobacillales</taxon>
        <taxon>Lactobacillaceae</taxon>
        <taxon>Limosilactobacillus</taxon>
    </lineage>
</organism>
<dbReference type="RefSeq" id="WP_006916814.1">
    <property type="nucleotide sequence ID" value="NZ_GG698804.1"/>
</dbReference>
<sequence>MKRNGFLLGEHLLALGVLITGVTFFVITAHSMLCSNRQLEERLVAARLCKEYLYTGNIGYQSDYQLRQKNGSVIVSKDQQTILEIKKC</sequence>
<gene>
    <name evidence="2" type="ORF">HMPREF0501_00980</name>
</gene>
<evidence type="ECO:0000313" key="2">
    <source>
        <dbReference type="EMBL" id="EEU29975.1"/>
    </source>
</evidence>
<evidence type="ECO:0008006" key="4">
    <source>
        <dbReference type="Google" id="ProtNLM"/>
    </source>
</evidence>
<accession>C7XWH7</accession>
<keyword evidence="3" id="KW-1185">Reference proteome</keyword>
<name>C7XWH7_9LACO</name>
<feature type="transmembrane region" description="Helical" evidence="1">
    <location>
        <begin position="12"/>
        <end position="33"/>
    </location>
</feature>
<dbReference type="STRING" id="575594.HMPREF0501_00980"/>